<dbReference type="InterPro" id="IPR045864">
    <property type="entry name" value="aa-tRNA-synth_II/BPL/LPL"/>
</dbReference>
<dbReference type="Gene3D" id="3.40.50.800">
    <property type="entry name" value="Anticodon-binding domain"/>
    <property type="match status" value="1"/>
</dbReference>
<organism evidence="12 13">
    <name type="scientific">Roseateles asaccharophilus</name>
    <dbReference type="NCBI Taxonomy" id="582607"/>
    <lineage>
        <taxon>Bacteria</taxon>
        <taxon>Pseudomonadati</taxon>
        <taxon>Pseudomonadota</taxon>
        <taxon>Betaproteobacteria</taxon>
        <taxon>Burkholderiales</taxon>
        <taxon>Sphaerotilaceae</taxon>
        <taxon>Roseateles</taxon>
    </lineage>
</organism>
<dbReference type="Gene3D" id="3.30.930.10">
    <property type="entry name" value="Bira Bifunctional Protein, Domain 2"/>
    <property type="match status" value="2"/>
</dbReference>
<keyword evidence="13" id="KW-1185">Reference proteome</keyword>
<dbReference type="FunFam" id="3.30.930.10:FF:000097">
    <property type="entry name" value="Proline--tRNA ligase"/>
    <property type="match status" value="1"/>
</dbReference>
<evidence type="ECO:0000256" key="8">
    <source>
        <dbReference type="ARBA" id="ARBA00023146"/>
    </source>
</evidence>
<comment type="function">
    <text evidence="10">Catalyzes the attachment of proline to tRNA(Pro) in a two-step reaction: proline is first activated by ATP to form Pro-AMP and then transferred to the acceptor end of tRNA(Pro). As ProRS can inadvertently accommodate and process non-cognate amino acids such as alanine and cysteine, to avoid such errors it has two additional distinct editing activities against alanine. One activity is designated as 'pretransfer' editing and involves the tRNA(Pro)-independent hydrolysis of activated Ala-AMP. The other activity is designated 'posttransfer' editing and involves deacylation of mischarged Ala-tRNA(Pro). The misacylated Cys-tRNA(Pro) is not edited by ProRS.</text>
</comment>
<dbReference type="SUPFAM" id="SSF52954">
    <property type="entry name" value="Class II aaRS ABD-related"/>
    <property type="match status" value="1"/>
</dbReference>
<evidence type="ECO:0000256" key="10">
    <source>
        <dbReference type="HAMAP-Rule" id="MF_01569"/>
    </source>
</evidence>
<dbReference type="NCBIfam" id="TIGR00409">
    <property type="entry name" value="proS_fam_II"/>
    <property type="match status" value="1"/>
</dbReference>
<dbReference type="GO" id="GO:0002161">
    <property type="term" value="F:aminoacyl-tRNA deacylase activity"/>
    <property type="evidence" value="ECO:0007669"/>
    <property type="project" value="InterPro"/>
</dbReference>
<comment type="domain">
    <text evidence="10">Consists of three domains: the N-terminal catalytic domain, the editing domain and the C-terminal anticodon-binding domain.</text>
</comment>
<dbReference type="PROSITE" id="PS50862">
    <property type="entry name" value="AA_TRNA_LIGASE_II"/>
    <property type="match status" value="1"/>
</dbReference>
<dbReference type="PIRSF" id="PIRSF001535">
    <property type="entry name" value="ProRS_1"/>
    <property type="match status" value="1"/>
</dbReference>
<dbReference type="GO" id="GO:0004827">
    <property type="term" value="F:proline-tRNA ligase activity"/>
    <property type="evidence" value="ECO:0007669"/>
    <property type="project" value="UniProtKB-UniRule"/>
</dbReference>
<dbReference type="FunFam" id="3.30.930.10:FF:000012">
    <property type="entry name" value="Proline--tRNA ligase"/>
    <property type="match status" value="1"/>
</dbReference>
<evidence type="ECO:0000256" key="7">
    <source>
        <dbReference type="ARBA" id="ARBA00022917"/>
    </source>
</evidence>
<proteinExistence type="inferred from homology"/>
<keyword evidence="5 10" id="KW-0547">Nucleotide-binding</keyword>
<evidence type="ECO:0000256" key="1">
    <source>
        <dbReference type="ARBA" id="ARBA00004496"/>
    </source>
</evidence>
<evidence type="ECO:0000256" key="2">
    <source>
        <dbReference type="ARBA" id="ARBA00011738"/>
    </source>
</evidence>
<dbReference type="SUPFAM" id="SSF55826">
    <property type="entry name" value="YbaK/ProRS associated domain"/>
    <property type="match status" value="1"/>
</dbReference>
<dbReference type="InterPro" id="IPR004500">
    <property type="entry name" value="Pro-tRNA-synth_IIa_bac-type"/>
</dbReference>
<keyword evidence="8 10" id="KW-0030">Aminoacyl-tRNA synthetase</keyword>
<gene>
    <name evidence="10" type="primary">proS</name>
    <name evidence="12" type="ORF">DFR39_105216</name>
</gene>
<comment type="catalytic activity">
    <reaction evidence="9 10">
        <text>tRNA(Pro) + L-proline + ATP = L-prolyl-tRNA(Pro) + AMP + diphosphate</text>
        <dbReference type="Rhea" id="RHEA:14305"/>
        <dbReference type="Rhea" id="RHEA-COMP:9700"/>
        <dbReference type="Rhea" id="RHEA-COMP:9702"/>
        <dbReference type="ChEBI" id="CHEBI:30616"/>
        <dbReference type="ChEBI" id="CHEBI:33019"/>
        <dbReference type="ChEBI" id="CHEBI:60039"/>
        <dbReference type="ChEBI" id="CHEBI:78442"/>
        <dbReference type="ChEBI" id="CHEBI:78532"/>
        <dbReference type="ChEBI" id="CHEBI:456215"/>
        <dbReference type="EC" id="6.1.1.15"/>
    </reaction>
</comment>
<dbReference type="Proteomes" id="UP000295357">
    <property type="component" value="Unassembled WGS sequence"/>
</dbReference>
<dbReference type="GO" id="GO:0005524">
    <property type="term" value="F:ATP binding"/>
    <property type="evidence" value="ECO:0007669"/>
    <property type="project" value="UniProtKB-UniRule"/>
</dbReference>
<feature type="domain" description="Aminoacyl-transfer RNA synthetases class-II family profile" evidence="11">
    <location>
        <begin position="33"/>
        <end position="477"/>
    </location>
</feature>
<evidence type="ECO:0000256" key="9">
    <source>
        <dbReference type="ARBA" id="ARBA00047671"/>
    </source>
</evidence>
<sequence length="581" mass="63944">MKASQFFISTLKEAPADAEVVSHKLMMRAGMIKRLGAGIYNYMPMGLRVIRKVETIIREEMNRAGAVELLMPVVQPAELWQETGRFDKMGPELLRVKDRHDRDFIIQPTSEEVVTDIARQELRSYKQLPKNFYHIQTKFRDERRPRFGVMRGREFTMKDAYSFDRDVESAGRSYENMYAAYCKIFDRLGLEYRAVAADTGAIGGDRSHEFQVIADTGEDAIVYCPTSDFAANIELAEAVALLAARAVPAQAQAKTPTPGKSTCEDVAALLGLPLAQTVKSLVLATDELNEAGDVAKTQVWLLLVRGDHELNEVKAGKLEGLKAGFRFATVAEIEEHFGCKPGYLGPIGLKKPVKIVADRTVAQMADFVCGANEADFHYTGVNWGRDLPEPDLVADIRNVVAGDPSPDGKGVLAIQRGIEVGHVFYLGTKYSAAMNAVFLDETGKPKPMEMGCYGIGVTRILGAAIEQNHDDRGIIWPDAIAPFTVVICPIGMDRSDEVKAAATQLHEELQALGVDVLLDDRGERPGAMFADWELVGVPHRVVLSDRGLKEGQVEYQGRRDAEASKLALADVVAHLKGKLKL</sequence>
<accession>A0A4R6N2Q8</accession>
<evidence type="ECO:0000256" key="4">
    <source>
        <dbReference type="ARBA" id="ARBA00022598"/>
    </source>
</evidence>
<evidence type="ECO:0000256" key="6">
    <source>
        <dbReference type="ARBA" id="ARBA00022840"/>
    </source>
</evidence>
<comment type="caution">
    <text evidence="12">The sequence shown here is derived from an EMBL/GenBank/DDBJ whole genome shotgun (WGS) entry which is preliminary data.</text>
</comment>
<dbReference type="OrthoDB" id="9809052at2"/>
<dbReference type="EMBL" id="SNXE01000005">
    <property type="protein sequence ID" value="TDP09377.1"/>
    <property type="molecule type" value="Genomic_DNA"/>
</dbReference>
<dbReference type="AlphaFoldDB" id="A0A4R6N2Q8"/>
<dbReference type="InterPro" id="IPR036621">
    <property type="entry name" value="Anticodon-bd_dom_sf"/>
</dbReference>
<dbReference type="InterPro" id="IPR002316">
    <property type="entry name" value="Pro-tRNA-ligase_IIa"/>
</dbReference>
<dbReference type="PANTHER" id="PTHR42753">
    <property type="entry name" value="MITOCHONDRIAL RIBOSOME PROTEIN L39/PROLYL-TRNA LIGASE FAMILY MEMBER"/>
    <property type="match status" value="1"/>
</dbReference>
<dbReference type="InterPro" id="IPR002314">
    <property type="entry name" value="aa-tRNA-synt_IIb"/>
</dbReference>
<comment type="subunit">
    <text evidence="2 10">Homodimer.</text>
</comment>
<dbReference type="CDD" id="cd00861">
    <property type="entry name" value="ProRS_anticodon_short"/>
    <property type="match status" value="1"/>
</dbReference>
<keyword evidence="3 10" id="KW-0963">Cytoplasm</keyword>
<dbReference type="RefSeq" id="WP_133603991.1">
    <property type="nucleotide sequence ID" value="NZ_JAUFPJ010000003.1"/>
</dbReference>
<keyword evidence="4 10" id="KW-0436">Ligase</keyword>
<dbReference type="InterPro" id="IPR007214">
    <property type="entry name" value="YbaK/aa-tRNA-synth-assoc-dom"/>
</dbReference>
<reference evidence="12 13" key="1">
    <citation type="submission" date="2019-03" db="EMBL/GenBank/DDBJ databases">
        <title>Genomic Encyclopedia of Type Strains, Phase IV (KMG-IV): sequencing the most valuable type-strain genomes for metagenomic binning, comparative biology and taxonomic classification.</title>
        <authorList>
            <person name="Goeker M."/>
        </authorList>
    </citation>
    <scope>NUCLEOTIDE SEQUENCE [LARGE SCALE GENOMIC DNA]</scope>
    <source>
        <strain evidence="12 13">DSM 25082</strain>
    </source>
</reference>
<dbReference type="InterPro" id="IPR050062">
    <property type="entry name" value="Pro-tRNA_synthetase"/>
</dbReference>
<dbReference type="PANTHER" id="PTHR42753:SF2">
    <property type="entry name" value="PROLINE--TRNA LIGASE"/>
    <property type="match status" value="1"/>
</dbReference>
<dbReference type="EC" id="6.1.1.15" evidence="10"/>
<evidence type="ECO:0000259" key="11">
    <source>
        <dbReference type="PROSITE" id="PS50862"/>
    </source>
</evidence>
<dbReference type="Pfam" id="PF00587">
    <property type="entry name" value="tRNA-synt_2b"/>
    <property type="match status" value="1"/>
</dbReference>
<name>A0A4R6N2Q8_9BURK</name>
<protein>
    <recommendedName>
        <fullName evidence="10">Proline--tRNA ligase</fullName>
        <ecNumber evidence="10">6.1.1.15</ecNumber>
    </recommendedName>
    <alternativeName>
        <fullName evidence="10">Prolyl-tRNA synthetase</fullName>
        <shortName evidence="10">ProRS</shortName>
    </alternativeName>
</protein>
<dbReference type="GO" id="GO:0005829">
    <property type="term" value="C:cytosol"/>
    <property type="evidence" value="ECO:0007669"/>
    <property type="project" value="TreeGrafter"/>
</dbReference>
<dbReference type="InterPro" id="IPR004154">
    <property type="entry name" value="Anticodon-bd"/>
</dbReference>
<evidence type="ECO:0000256" key="3">
    <source>
        <dbReference type="ARBA" id="ARBA00022490"/>
    </source>
</evidence>
<dbReference type="Pfam" id="PF04073">
    <property type="entry name" value="tRNA_edit"/>
    <property type="match status" value="1"/>
</dbReference>
<evidence type="ECO:0000313" key="12">
    <source>
        <dbReference type="EMBL" id="TDP09377.1"/>
    </source>
</evidence>
<dbReference type="InterPro" id="IPR044140">
    <property type="entry name" value="ProRS_anticodon_short"/>
</dbReference>
<evidence type="ECO:0000313" key="13">
    <source>
        <dbReference type="Proteomes" id="UP000295357"/>
    </source>
</evidence>
<dbReference type="Pfam" id="PF03129">
    <property type="entry name" value="HGTP_anticodon"/>
    <property type="match status" value="1"/>
</dbReference>
<dbReference type="NCBIfam" id="NF006625">
    <property type="entry name" value="PRK09194.1"/>
    <property type="match status" value="1"/>
</dbReference>
<keyword evidence="7 10" id="KW-0648">Protein biosynthesis</keyword>
<dbReference type="InterPro" id="IPR023717">
    <property type="entry name" value="Pro-tRNA-Synthase_IIa_type1"/>
</dbReference>
<dbReference type="InterPro" id="IPR033730">
    <property type="entry name" value="ProRS_core_prok"/>
</dbReference>
<dbReference type="HAMAP" id="MF_01569">
    <property type="entry name" value="Pro_tRNA_synth_type1"/>
    <property type="match status" value="1"/>
</dbReference>
<evidence type="ECO:0000256" key="5">
    <source>
        <dbReference type="ARBA" id="ARBA00022741"/>
    </source>
</evidence>
<comment type="similarity">
    <text evidence="10">Belongs to the class-II aminoacyl-tRNA synthetase family. ProS type 1 subfamily.</text>
</comment>
<comment type="subcellular location">
    <subcellularLocation>
        <location evidence="1 10">Cytoplasm</location>
    </subcellularLocation>
</comment>
<dbReference type="CDD" id="cd00779">
    <property type="entry name" value="ProRS_core_prok"/>
    <property type="match status" value="1"/>
</dbReference>
<dbReference type="InterPro" id="IPR036754">
    <property type="entry name" value="YbaK/aa-tRNA-synt-asso_dom_sf"/>
</dbReference>
<dbReference type="Gene3D" id="3.90.960.10">
    <property type="entry name" value="YbaK/aminoacyl-tRNA synthetase-associated domain"/>
    <property type="match status" value="1"/>
</dbReference>
<dbReference type="PRINTS" id="PR01046">
    <property type="entry name" value="TRNASYNTHPRO"/>
</dbReference>
<keyword evidence="6 10" id="KW-0067">ATP-binding</keyword>
<dbReference type="InterPro" id="IPR006195">
    <property type="entry name" value="aa-tRNA-synth_II"/>
</dbReference>
<dbReference type="GO" id="GO:0006433">
    <property type="term" value="P:prolyl-tRNA aminoacylation"/>
    <property type="evidence" value="ECO:0007669"/>
    <property type="project" value="UniProtKB-UniRule"/>
</dbReference>
<dbReference type="CDD" id="cd04334">
    <property type="entry name" value="ProRS-INS"/>
    <property type="match status" value="1"/>
</dbReference>
<dbReference type="SUPFAM" id="SSF55681">
    <property type="entry name" value="Class II aaRS and biotin synthetases"/>
    <property type="match status" value="1"/>
</dbReference>